<dbReference type="GO" id="GO:0009424">
    <property type="term" value="C:bacterial-type flagellum hook"/>
    <property type="evidence" value="ECO:0007669"/>
    <property type="project" value="UniProtKB-UniRule"/>
</dbReference>
<dbReference type="Proteomes" id="UP000008084">
    <property type="component" value="Chromosome"/>
</dbReference>
<dbReference type="Pfam" id="PF00460">
    <property type="entry name" value="Flg_bb_rod"/>
    <property type="match status" value="1"/>
</dbReference>
<evidence type="ECO:0000256" key="2">
    <source>
        <dbReference type="ARBA" id="ARBA00004613"/>
    </source>
</evidence>
<evidence type="ECO:0000259" key="10">
    <source>
        <dbReference type="Pfam" id="PF22638"/>
    </source>
</evidence>
<keyword evidence="6 7" id="KW-0975">Bacterial flagellum</keyword>
<feature type="domain" description="Flagellar basal-body/hook protein C-terminal" evidence="9">
    <location>
        <begin position="416"/>
        <end position="450"/>
    </location>
</feature>
<dbReference type="GO" id="GO:0005198">
    <property type="term" value="F:structural molecule activity"/>
    <property type="evidence" value="ECO:0007669"/>
    <property type="project" value="UniProtKB-UniRule"/>
</dbReference>
<evidence type="ECO:0000313" key="12">
    <source>
        <dbReference type="Proteomes" id="UP000008084"/>
    </source>
</evidence>
<reference evidence="11 12" key="1">
    <citation type="journal article" date="2011" name="J. Bacteriol.">
        <title>Complete genome sequence of Yersinia enterocolitica subsp. palearctica serogroup O:3.</title>
        <authorList>
            <person name="Batzilla J."/>
            <person name="Hoper D."/>
            <person name="Antonenka U."/>
            <person name="Heesemann J."/>
            <person name="Rakin A."/>
        </authorList>
    </citation>
    <scope>NUCLEOTIDE SEQUENCE [LARGE SCALE GENOMIC DNA]</scope>
    <source>
        <strain evidence="12">DSM 13030 / CIP 106945 / Y11</strain>
    </source>
</reference>
<evidence type="ECO:0000256" key="3">
    <source>
        <dbReference type="ARBA" id="ARBA00009677"/>
    </source>
</evidence>
<keyword evidence="11" id="KW-0966">Cell projection</keyword>
<evidence type="ECO:0000256" key="6">
    <source>
        <dbReference type="ARBA" id="ARBA00023143"/>
    </source>
</evidence>
<dbReference type="GeneID" id="31410430"/>
<evidence type="ECO:0000256" key="7">
    <source>
        <dbReference type="RuleBase" id="RU362065"/>
    </source>
</evidence>
<organism evidence="11 12">
    <name type="scientific">Yersinia enterocolitica subsp. palearctica serotype O:3 (strain DSM 13030 / CIP 106945 / Y11)</name>
    <dbReference type="NCBI Taxonomy" id="930944"/>
    <lineage>
        <taxon>Bacteria</taxon>
        <taxon>Pseudomonadati</taxon>
        <taxon>Pseudomonadota</taxon>
        <taxon>Gammaproteobacteria</taxon>
        <taxon>Enterobacterales</taxon>
        <taxon>Yersiniaceae</taxon>
        <taxon>Yersinia</taxon>
    </lineage>
</organism>
<dbReference type="Pfam" id="PF22638">
    <property type="entry name" value="FlgK_D1"/>
    <property type="match status" value="1"/>
</dbReference>
<gene>
    <name evidence="7" type="primary">flgK</name>
    <name evidence="11" type="ordered locus">Y11_24241</name>
</gene>
<dbReference type="InterPro" id="IPR010930">
    <property type="entry name" value="Flg_bb/hook_C_dom"/>
</dbReference>
<feature type="domain" description="Flagellar basal body rod protein N-terminal" evidence="8">
    <location>
        <begin position="6"/>
        <end position="33"/>
    </location>
</feature>
<keyword evidence="5 7" id="KW-0964">Secreted</keyword>
<dbReference type="PATRIC" id="fig|930944.6.peg.2407"/>
<dbReference type="InterPro" id="IPR001444">
    <property type="entry name" value="Flag_bb_rod_N"/>
</dbReference>
<dbReference type="Pfam" id="PF06429">
    <property type="entry name" value="Flg_bbr_C"/>
    <property type="match status" value="1"/>
</dbReference>
<dbReference type="PANTHER" id="PTHR30033:SF1">
    <property type="entry name" value="FLAGELLAR HOOK-ASSOCIATED PROTEIN 1"/>
    <property type="match status" value="1"/>
</dbReference>
<accession>A0A0H3NN18</accession>
<dbReference type="InterPro" id="IPR053927">
    <property type="entry name" value="FlgK_helical"/>
</dbReference>
<evidence type="ECO:0000256" key="5">
    <source>
        <dbReference type="ARBA" id="ARBA00022525"/>
    </source>
</evidence>
<dbReference type="AlphaFoldDB" id="A0A0H3NN18"/>
<dbReference type="RefSeq" id="WP_005157278.1">
    <property type="nucleotide sequence ID" value="NC_017564.1"/>
</dbReference>
<evidence type="ECO:0000256" key="1">
    <source>
        <dbReference type="ARBA" id="ARBA00004365"/>
    </source>
</evidence>
<evidence type="ECO:0000256" key="4">
    <source>
        <dbReference type="ARBA" id="ARBA00016244"/>
    </source>
</evidence>
<dbReference type="SUPFAM" id="SSF64518">
    <property type="entry name" value="Phase 1 flagellin"/>
    <property type="match status" value="1"/>
</dbReference>
<keyword evidence="11" id="KW-0969">Cilium</keyword>
<comment type="similarity">
    <text evidence="3 7">Belongs to the flagella basal body rod proteins family.</text>
</comment>
<dbReference type="InterPro" id="IPR002371">
    <property type="entry name" value="FlgK"/>
</dbReference>
<dbReference type="PRINTS" id="PR01005">
    <property type="entry name" value="FLGHOOKAP1"/>
</dbReference>
<comment type="subcellular location">
    <subcellularLocation>
        <location evidence="1 7">Bacterial flagellum</location>
    </subcellularLocation>
    <subcellularLocation>
        <location evidence="2 7">Secreted</location>
    </subcellularLocation>
</comment>
<evidence type="ECO:0000313" key="11">
    <source>
        <dbReference type="EMBL" id="CBY25757.1"/>
    </source>
</evidence>
<evidence type="ECO:0000259" key="9">
    <source>
        <dbReference type="Pfam" id="PF06429"/>
    </source>
</evidence>
<sequence length="456" mass="48533">MNFTKIAQSGLQAAQAGLSAAAMNLSNANTPGYSRQRAEQSAVGTTGNNAYSAGNGVNVDAFKRLSEQYLVSEEWKASSDHHYFSASQNALSKLEYSLGDDNTGVAAGMRAFFNSLSSASNNPSSPAYREQVINEAKSLVLNFNSFHQSAQKQKQDIATQRTALISQVNSATKSIDEYNQKIVKLGSDGTNTNILQDQRDQLVKKLSEMVDIHVTKGADGGYDISLKNGLPLINGQTVATLALNTGSAQPQIDLHFAGNSTAINMSCGASLGSINDYEQGLLKQTESIVQGMAELLTTEVNNQLAAGYDLNGATGKALFAFDATNTTGMLSVTDIKASELGFSDNKDNVGNATNLHKLLALKDKTITITGLGSTKFSDASTALVGKVAFASSNNQQSITRTKNVLNSAILNRDSLSGVDSDEEGNNILEYSKAYRANMKVISIGEQLFSDFLSLIH</sequence>
<dbReference type="GO" id="GO:0005576">
    <property type="term" value="C:extracellular region"/>
    <property type="evidence" value="ECO:0007669"/>
    <property type="project" value="UniProtKB-SubCell"/>
</dbReference>
<evidence type="ECO:0000259" key="8">
    <source>
        <dbReference type="Pfam" id="PF00460"/>
    </source>
</evidence>
<keyword evidence="11" id="KW-0282">Flagellum</keyword>
<dbReference type="EMBL" id="FR729477">
    <property type="protein sequence ID" value="CBY25757.1"/>
    <property type="molecule type" value="Genomic_DNA"/>
</dbReference>
<dbReference type="GO" id="GO:0044780">
    <property type="term" value="P:bacterial-type flagellum assembly"/>
    <property type="evidence" value="ECO:0007669"/>
    <property type="project" value="InterPro"/>
</dbReference>
<dbReference type="PANTHER" id="PTHR30033">
    <property type="entry name" value="FLAGELLAR HOOK-ASSOCIATED PROTEIN 1"/>
    <property type="match status" value="1"/>
</dbReference>
<proteinExistence type="inferred from homology"/>
<protein>
    <recommendedName>
        <fullName evidence="4 7">Flagellar hook-associated protein 1</fullName>
        <shortName evidence="7">HAP1</shortName>
    </recommendedName>
</protein>
<name>A0A0H3NN18_YERE1</name>
<dbReference type="NCBIfam" id="TIGR02492">
    <property type="entry name" value="flgK_ends"/>
    <property type="match status" value="1"/>
</dbReference>
<feature type="domain" description="Flagellar hook-associated protein FlgK helical" evidence="10">
    <location>
        <begin position="91"/>
        <end position="319"/>
    </location>
</feature>
<dbReference type="KEGG" id="yey:Y11_24241"/>
<dbReference type="HOGENOM" id="CLU_012762_2_0_6"/>